<dbReference type="AlphaFoldDB" id="A0AAP2G0V9"/>
<comment type="caution">
    <text evidence="1">The sequence shown here is derived from an EMBL/GenBank/DDBJ whole genome shotgun (WGS) entry which is preliminary data.</text>
</comment>
<sequence length="158" mass="18358">MDISLTPIEKFPGIWQGMQAETLEPLFSLANEIEKEYQWVDKCMGRVLTTKNAQAYYNLEGFDTRFLDCIKLTGLCVGFDWEEWKDELKDFKNNRYEDLILLNPLTLCKILTVLAMSEKETPGGISSRLQDKFLFALIKAIRHQFENKMTYSNTARPS</sequence>
<accession>A0AAP2G0V9</accession>
<protein>
    <submittedName>
        <fullName evidence="1">Uncharacterized protein</fullName>
    </submittedName>
</protein>
<evidence type="ECO:0000313" key="2">
    <source>
        <dbReference type="Proteomes" id="UP001319104"/>
    </source>
</evidence>
<name>A0AAP2G0V9_9BACT</name>
<dbReference type="RefSeq" id="WP_213943894.1">
    <property type="nucleotide sequence ID" value="NZ_JAHBGI010000003.1"/>
</dbReference>
<dbReference type="EMBL" id="JAHCMY010000001">
    <property type="protein sequence ID" value="MBS9523027.1"/>
    <property type="molecule type" value="Genomic_DNA"/>
</dbReference>
<dbReference type="InterPro" id="IPR045425">
    <property type="entry name" value="DUF6508"/>
</dbReference>
<organism evidence="1 2">
    <name type="scientific">Litoribacter ruber</name>
    <dbReference type="NCBI Taxonomy" id="702568"/>
    <lineage>
        <taxon>Bacteria</taxon>
        <taxon>Pseudomonadati</taxon>
        <taxon>Bacteroidota</taxon>
        <taxon>Cytophagia</taxon>
        <taxon>Cytophagales</taxon>
        <taxon>Cyclobacteriaceae</taxon>
        <taxon>Litoribacter</taxon>
    </lineage>
</organism>
<evidence type="ECO:0000313" key="1">
    <source>
        <dbReference type="EMBL" id="MBS9523027.1"/>
    </source>
</evidence>
<reference evidence="1 2" key="1">
    <citation type="submission" date="2021-05" db="EMBL/GenBank/DDBJ databases">
        <authorList>
            <person name="Zhang Z.D."/>
            <person name="Osman G."/>
        </authorList>
    </citation>
    <scope>NUCLEOTIDE SEQUENCE [LARGE SCALE GENOMIC DNA]</scope>
    <source>
        <strain evidence="1 2">KCTC 32217</strain>
    </source>
</reference>
<dbReference type="Pfam" id="PF20118">
    <property type="entry name" value="DUF6508"/>
    <property type="match status" value="1"/>
</dbReference>
<gene>
    <name evidence="1" type="ORF">KI659_03260</name>
</gene>
<keyword evidence="2" id="KW-1185">Reference proteome</keyword>
<dbReference type="Proteomes" id="UP001319104">
    <property type="component" value="Unassembled WGS sequence"/>
</dbReference>
<proteinExistence type="predicted"/>